<evidence type="ECO:0000313" key="2">
    <source>
        <dbReference type="Proteomes" id="UP000000768"/>
    </source>
</evidence>
<reference evidence="1 2" key="1">
    <citation type="journal article" date="2009" name="Nature">
        <title>The Sorghum bicolor genome and the diversification of grasses.</title>
        <authorList>
            <person name="Paterson A.H."/>
            <person name="Bowers J.E."/>
            <person name="Bruggmann R."/>
            <person name="Dubchak I."/>
            <person name="Grimwood J."/>
            <person name="Gundlach H."/>
            <person name="Haberer G."/>
            <person name="Hellsten U."/>
            <person name="Mitros T."/>
            <person name="Poliakov A."/>
            <person name="Schmutz J."/>
            <person name="Spannagl M."/>
            <person name="Tang H."/>
            <person name="Wang X."/>
            <person name="Wicker T."/>
            <person name="Bharti A.K."/>
            <person name="Chapman J."/>
            <person name="Feltus F.A."/>
            <person name="Gowik U."/>
            <person name="Grigoriev I.V."/>
            <person name="Lyons E."/>
            <person name="Maher C.A."/>
            <person name="Martis M."/>
            <person name="Narechania A."/>
            <person name="Otillar R.P."/>
            <person name="Penning B.W."/>
            <person name="Salamov A.A."/>
            <person name="Wang Y."/>
            <person name="Zhang L."/>
            <person name="Carpita N.C."/>
            <person name="Freeling M."/>
            <person name="Gingle A.R."/>
            <person name="Hash C.T."/>
            <person name="Keller B."/>
            <person name="Klein P."/>
            <person name="Kresovich S."/>
            <person name="McCann M.C."/>
            <person name="Ming R."/>
            <person name="Peterson D.G."/>
            <person name="Mehboob-ur-Rahman"/>
            <person name="Ware D."/>
            <person name="Westhoff P."/>
            <person name="Mayer K.F."/>
            <person name="Messing J."/>
            <person name="Rokhsar D.S."/>
        </authorList>
    </citation>
    <scope>NUCLEOTIDE SEQUENCE [LARGE SCALE GENOMIC DNA]</scope>
    <source>
        <strain evidence="2">cv. BTx623</strain>
    </source>
</reference>
<dbReference type="Gramene" id="KXG35738">
    <property type="protein sequence ID" value="KXG35738"/>
    <property type="gene ID" value="SORBI_3002G220100"/>
</dbReference>
<dbReference type="AlphaFoldDB" id="A0A1B6QCT7"/>
<dbReference type="ExpressionAtlas" id="A0A1B6QCT7">
    <property type="expression patterns" value="baseline"/>
</dbReference>
<sequence>MASSSADGGLAPAVLGHGERAAAAVSGQGGREAAAVSGHDWREAAAVSGDGEAAVSRKRKQCDYENILDYPCTERLRWRRLLAFLRENCYNQIYHAAKNKLGVFSDLEDVVERVRKGQFQEACDHLWTFAPIRYLNSKAEVLTLFLYYLMAVSRFAEGNTAKEGVVREWFRKLYKYPTLLSKYPCLATLVADVLSLRTVRVWNSLNWQVVRNKAAEMVKEMVSEIPELKEQTRYPRFQNELYDVMPIRCSFRPRRQVKKAGKKQAIDLAMFYLETKKRLAPSAQMDYHDSAELPRNKSGLVLIKLFETVLQAGQRMVLKQGHPPEYLSRGVAAHACKSIPGHTMIEKGHQSEHASNQVFPFEAAHAYKSVAKRMKIEQGHGLEHSSNKVFPFEAAHAYKSVAERMKIEQGHGLGHASNKGSDARPW</sequence>
<proteinExistence type="predicted"/>
<keyword evidence="2" id="KW-1185">Reference proteome</keyword>
<dbReference type="InParanoid" id="A0A1B6QCT7"/>
<name>A0A1B6QCT7_SORBI</name>
<dbReference type="eggNOG" id="ENOG502R4EG">
    <property type="taxonomic scope" value="Eukaryota"/>
</dbReference>
<dbReference type="OrthoDB" id="671735at2759"/>
<dbReference type="PANTHER" id="PTHR36478">
    <property type="entry name" value="OS04G0614237 PROTEIN-RELATED"/>
    <property type="match status" value="1"/>
</dbReference>
<protein>
    <submittedName>
        <fullName evidence="1">Uncharacterized protein</fullName>
    </submittedName>
</protein>
<dbReference type="Proteomes" id="UP000000768">
    <property type="component" value="Chromosome 2"/>
</dbReference>
<organism evidence="1 2">
    <name type="scientific">Sorghum bicolor</name>
    <name type="common">Sorghum</name>
    <name type="synonym">Sorghum vulgare</name>
    <dbReference type="NCBI Taxonomy" id="4558"/>
    <lineage>
        <taxon>Eukaryota</taxon>
        <taxon>Viridiplantae</taxon>
        <taxon>Streptophyta</taxon>
        <taxon>Embryophyta</taxon>
        <taxon>Tracheophyta</taxon>
        <taxon>Spermatophyta</taxon>
        <taxon>Magnoliopsida</taxon>
        <taxon>Liliopsida</taxon>
        <taxon>Poales</taxon>
        <taxon>Poaceae</taxon>
        <taxon>PACMAD clade</taxon>
        <taxon>Panicoideae</taxon>
        <taxon>Andropogonodae</taxon>
        <taxon>Andropogoneae</taxon>
        <taxon>Sorghinae</taxon>
        <taxon>Sorghum</taxon>
    </lineage>
</organism>
<accession>A0A1B6QCT7</accession>
<dbReference type="EMBL" id="CM000761">
    <property type="protein sequence ID" value="KXG35738.1"/>
    <property type="molecule type" value="Genomic_DNA"/>
</dbReference>
<dbReference type="PANTHER" id="PTHR36478:SF23">
    <property type="match status" value="1"/>
</dbReference>
<reference evidence="2" key="2">
    <citation type="journal article" date="2018" name="Plant J.">
        <title>The Sorghum bicolor reference genome: improved assembly, gene annotations, a transcriptome atlas, and signatures of genome organization.</title>
        <authorList>
            <person name="McCormick R.F."/>
            <person name="Truong S.K."/>
            <person name="Sreedasyam A."/>
            <person name="Jenkins J."/>
            <person name="Shu S."/>
            <person name="Sims D."/>
            <person name="Kennedy M."/>
            <person name="Amirebrahimi M."/>
            <person name="Weers B.D."/>
            <person name="McKinley B."/>
            <person name="Mattison A."/>
            <person name="Morishige D.T."/>
            <person name="Grimwood J."/>
            <person name="Schmutz J."/>
            <person name="Mullet J.E."/>
        </authorList>
    </citation>
    <scope>NUCLEOTIDE SEQUENCE [LARGE SCALE GENOMIC DNA]</scope>
    <source>
        <strain evidence="2">cv. BTx623</strain>
    </source>
</reference>
<gene>
    <name evidence="1" type="ORF">SORBI_3002G220100</name>
</gene>
<evidence type="ECO:0000313" key="1">
    <source>
        <dbReference type="EMBL" id="KXG35738.1"/>
    </source>
</evidence>